<gene>
    <name evidence="1" type="ORF">OCTVUL_1B026338</name>
</gene>
<keyword evidence="2" id="KW-1185">Reference proteome</keyword>
<dbReference type="AlphaFoldDB" id="A0AA36FF99"/>
<proteinExistence type="predicted"/>
<reference evidence="1" key="1">
    <citation type="submission" date="2023-08" db="EMBL/GenBank/DDBJ databases">
        <authorList>
            <person name="Alioto T."/>
            <person name="Alioto T."/>
            <person name="Gomez Garrido J."/>
        </authorList>
    </citation>
    <scope>NUCLEOTIDE SEQUENCE</scope>
</reference>
<name>A0AA36FF99_OCTVU</name>
<evidence type="ECO:0000313" key="1">
    <source>
        <dbReference type="EMBL" id="CAI9735019.1"/>
    </source>
</evidence>
<sequence length="79" mass="9190">MADIFEALNHLNRQMQGGGVNIIEAEENLKAFKEELPLWKRRTENDNFANSPLQDDCQLKPEQTLQIRMISQKPYPYGN</sequence>
<evidence type="ECO:0000313" key="2">
    <source>
        <dbReference type="Proteomes" id="UP001162480"/>
    </source>
</evidence>
<dbReference type="EMBL" id="OX597830">
    <property type="protein sequence ID" value="CAI9735019.1"/>
    <property type="molecule type" value="Genomic_DNA"/>
</dbReference>
<protein>
    <submittedName>
        <fullName evidence="1">Uncharacterized protein</fullName>
    </submittedName>
</protein>
<dbReference type="Proteomes" id="UP001162480">
    <property type="component" value="Chromosome 17"/>
</dbReference>
<accession>A0AA36FF99</accession>
<organism evidence="1 2">
    <name type="scientific">Octopus vulgaris</name>
    <name type="common">Common octopus</name>
    <dbReference type="NCBI Taxonomy" id="6645"/>
    <lineage>
        <taxon>Eukaryota</taxon>
        <taxon>Metazoa</taxon>
        <taxon>Spiralia</taxon>
        <taxon>Lophotrochozoa</taxon>
        <taxon>Mollusca</taxon>
        <taxon>Cephalopoda</taxon>
        <taxon>Coleoidea</taxon>
        <taxon>Octopodiformes</taxon>
        <taxon>Octopoda</taxon>
        <taxon>Incirrata</taxon>
        <taxon>Octopodidae</taxon>
        <taxon>Octopus</taxon>
    </lineage>
</organism>